<evidence type="ECO:0000256" key="4">
    <source>
        <dbReference type="ARBA" id="ARBA00022692"/>
    </source>
</evidence>
<dbReference type="PANTHER" id="PTHR43266:SF8">
    <property type="entry name" value="MACROLIDE-EFFLUX PROTEIN"/>
    <property type="match status" value="1"/>
</dbReference>
<feature type="domain" description="Major facilitator superfamily (MFS) profile" evidence="8">
    <location>
        <begin position="9"/>
        <end position="407"/>
    </location>
</feature>
<comment type="caution">
    <text evidence="9">The sequence shown here is derived from an EMBL/GenBank/DDBJ whole genome shotgun (WGS) entry which is preliminary data.</text>
</comment>
<feature type="transmembrane region" description="Helical" evidence="7">
    <location>
        <begin position="263"/>
        <end position="286"/>
    </location>
</feature>
<feature type="transmembrane region" description="Helical" evidence="7">
    <location>
        <begin position="45"/>
        <end position="64"/>
    </location>
</feature>
<feature type="transmembrane region" description="Helical" evidence="7">
    <location>
        <begin position="12"/>
        <end position="33"/>
    </location>
</feature>
<evidence type="ECO:0000313" key="10">
    <source>
        <dbReference type="Proteomes" id="UP001197806"/>
    </source>
</evidence>
<dbReference type="Proteomes" id="UP001197806">
    <property type="component" value="Unassembled WGS sequence"/>
</dbReference>
<feature type="transmembrane region" description="Helical" evidence="7">
    <location>
        <begin position="99"/>
        <end position="117"/>
    </location>
</feature>
<comment type="subcellular location">
    <subcellularLocation>
        <location evidence="1">Cell membrane</location>
        <topology evidence="1">Multi-pass membrane protein</topology>
    </subcellularLocation>
</comment>
<keyword evidence="6 7" id="KW-0472">Membrane</keyword>
<name>A0AAW4R4N4_BACCE</name>
<keyword evidence="5 7" id="KW-1133">Transmembrane helix</keyword>
<feature type="transmembrane region" description="Helical" evidence="7">
    <location>
        <begin position="383"/>
        <end position="402"/>
    </location>
</feature>
<dbReference type="Pfam" id="PF05977">
    <property type="entry name" value="MFS_3"/>
    <property type="match status" value="1"/>
</dbReference>
<dbReference type="RefSeq" id="WP_221826546.1">
    <property type="nucleotide sequence ID" value="NZ_JACLPZ010000041.1"/>
</dbReference>
<dbReference type="GO" id="GO:0022857">
    <property type="term" value="F:transmembrane transporter activity"/>
    <property type="evidence" value="ECO:0007669"/>
    <property type="project" value="InterPro"/>
</dbReference>
<feature type="transmembrane region" description="Helical" evidence="7">
    <location>
        <begin position="355"/>
        <end position="377"/>
    </location>
</feature>
<keyword evidence="3" id="KW-1003">Cell membrane</keyword>
<evidence type="ECO:0000313" key="9">
    <source>
        <dbReference type="EMBL" id="MBY0039829.1"/>
    </source>
</evidence>
<dbReference type="InterPro" id="IPR036259">
    <property type="entry name" value="MFS_trans_sf"/>
</dbReference>
<sequence length="419" mass="47627">MINIFKNSIYRRMFIANLFSSLGSFVATTALMFHLLKEFPKNPSYATIAEMMLSIPVLCVFFLVGLVADKFDRKKVCFYSDMFSAICGVLLLISTYNNFLYYMFFSLFLISMFQRFFSPSFQSLLQGVLEKEDYAVLAGINQMIQSLFSIFGTGISIFIYWYFGINGAILVNIICFLCSGLLINSLSISEEVRLPNGIHKIKDLSMKKILIEFISGLEYTFKNRILFQLVLGFVLFGLLNGILAVLPIYTLKYKFIPNRYEEISILLGSVMGIGLLLGSFCSSFFVKRFNAKVIIVSCSLLTGFCFGICSLVNNLFLFMFFIFLSAFFVPFINVAIVGLVFNIVNPKFMGRVKSIISPIVLLFQTLGLSFVAIFYPKSISLEFLYLILFVLMFCAGMLYLFFFPNNPEEQTNTVKESIV</sequence>
<feature type="transmembrane region" description="Helical" evidence="7">
    <location>
        <begin position="138"/>
        <end position="163"/>
    </location>
</feature>
<dbReference type="InterPro" id="IPR010290">
    <property type="entry name" value="TM_effector"/>
</dbReference>
<dbReference type="PANTHER" id="PTHR43266">
    <property type="entry name" value="MACROLIDE-EFFLUX PROTEIN"/>
    <property type="match status" value="1"/>
</dbReference>
<dbReference type="AlphaFoldDB" id="A0AAW4R4N4"/>
<organism evidence="9 10">
    <name type="scientific">Bacillus cereus</name>
    <dbReference type="NCBI Taxonomy" id="1396"/>
    <lineage>
        <taxon>Bacteria</taxon>
        <taxon>Bacillati</taxon>
        <taxon>Bacillota</taxon>
        <taxon>Bacilli</taxon>
        <taxon>Bacillales</taxon>
        <taxon>Bacillaceae</taxon>
        <taxon>Bacillus</taxon>
        <taxon>Bacillus cereus group</taxon>
    </lineage>
</organism>
<reference evidence="9" key="1">
    <citation type="submission" date="2020-08" db="EMBL/GenBank/DDBJ databases">
        <title>Fungal Genomes of the International Space Station.</title>
        <authorList>
            <person name="Seuylemezian A."/>
            <person name="Singh N.K."/>
            <person name="Wood J."/>
            <person name="Venkateswaran K."/>
        </authorList>
    </citation>
    <scope>NUCLEOTIDE SEQUENCE</scope>
    <source>
        <strain evidence="9">I2-B2</strain>
    </source>
</reference>
<gene>
    <name evidence="9" type="ORF">H7U08_25360</name>
</gene>
<dbReference type="CDD" id="cd06173">
    <property type="entry name" value="MFS_MefA_like"/>
    <property type="match status" value="1"/>
</dbReference>
<evidence type="ECO:0000256" key="5">
    <source>
        <dbReference type="ARBA" id="ARBA00022989"/>
    </source>
</evidence>
<evidence type="ECO:0000259" key="8">
    <source>
        <dbReference type="PROSITE" id="PS50850"/>
    </source>
</evidence>
<dbReference type="InterPro" id="IPR020846">
    <property type="entry name" value="MFS_dom"/>
</dbReference>
<evidence type="ECO:0000256" key="1">
    <source>
        <dbReference type="ARBA" id="ARBA00004651"/>
    </source>
</evidence>
<dbReference type="PROSITE" id="PS50850">
    <property type="entry name" value="MFS"/>
    <property type="match status" value="1"/>
</dbReference>
<feature type="transmembrane region" description="Helical" evidence="7">
    <location>
        <begin position="319"/>
        <end position="343"/>
    </location>
</feature>
<accession>A0AAW4R4N4</accession>
<evidence type="ECO:0000256" key="3">
    <source>
        <dbReference type="ARBA" id="ARBA00022475"/>
    </source>
</evidence>
<dbReference type="Gene3D" id="1.20.1250.20">
    <property type="entry name" value="MFS general substrate transporter like domains"/>
    <property type="match status" value="2"/>
</dbReference>
<protein>
    <submittedName>
        <fullName evidence="9">MFS transporter</fullName>
    </submittedName>
</protein>
<dbReference type="SUPFAM" id="SSF103473">
    <property type="entry name" value="MFS general substrate transporter"/>
    <property type="match status" value="1"/>
</dbReference>
<dbReference type="EMBL" id="JACLPZ010000041">
    <property type="protein sequence ID" value="MBY0039829.1"/>
    <property type="molecule type" value="Genomic_DNA"/>
</dbReference>
<proteinExistence type="predicted"/>
<evidence type="ECO:0000256" key="6">
    <source>
        <dbReference type="ARBA" id="ARBA00023136"/>
    </source>
</evidence>
<keyword evidence="4 7" id="KW-0812">Transmembrane</keyword>
<evidence type="ECO:0000256" key="2">
    <source>
        <dbReference type="ARBA" id="ARBA00022448"/>
    </source>
</evidence>
<evidence type="ECO:0000256" key="7">
    <source>
        <dbReference type="SAM" id="Phobius"/>
    </source>
</evidence>
<feature type="transmembrane region" description="Helical" evidence="7">
    <location>
        <begin position="293"/>
        <end position="313"/>
    </location>
</feature>
<dbReference type="GO" id="GO:0005886">
    <property type="term" value="C:plasma membrane"/>
    <property type="evidence" value="ECO:0007669"/>
    <property type="project" value="UniProtKB-SubCell"/>
</dbReference>
<keyword evidence="2" id="KW-0813">Transport</keyword>
<feature type="transmembrane region" description="Helical" evidence="7">
    <location>
        <begin position="225"/>
        <end position="251"/>
    </location>
</feature>